<keyword evidence="3" id="KW-0472">Membrane</keyword>
<dbReference type="Gene3D" id="3.40.190.10">
    <property type="entry name" value="Periplasmic binding protein-like II"/>
    <property type="match status" value="2"/>
</dbReference>
<keyword evidence="1" id="KW-1003">Cell membrane</keyword>
<reference evidence="7" key="2">
    <citation type="submission" date="2021-04" db="EMBL/GenBank/DDBJ databases">
        <authorList>
            <person name="Gilroy R."/>
        </authorList>
    </citation>
    <scope>NUCLEOTIDE SEQUENCE</scope>
    <source>
        <strain evidence="7">CHK183-1962</strain>
    </source>
</reference>
<gene>
    <name evidence="7" type="ORF">H9734_12050</name>
</gene>
<evidence type="ECO:0000256" key="2">
    <source>
        <dbReference type="ARBA" id="ARBA00022729"/>
    </source>
</evidence>
<evidence type="ECO:0000256" key="5">
    <source>
        <dbReference type="ARBA" id="ARBA00023288"/>
    </source>
</evidence>
<evidence type="ECO:0000256" key="1">
    <source>
        <dbReference type="ARBA" id="ARBA00022475"/>
    </source>
</evidence>
<keyword evidence="2 6" id="KW-0732">Signal</keyword>
<dbReference type="PROSITE" id="PS51257">
    <property type="entry name" value="PROKAR_LIPOPROTEIN"/>
    <property type="match status" value="1"/>
</dbReference>
<accession>A0A9D1XF02</accession>
<keyword evidence="5" id="KW-0449">Lipoprotein</keyword>
<dbReference type="Pfam" id="PF13416">
    <property type="entry name" value="SBP_bac_8"/>
    <property type="match status" value="1"/>
</dbReference>
<feature type="chain" id="PRO_5039192257" evidence="6">
    <location>
        <begin position="20"/>
        <end position="532"/>
    </location>
</feature>
<evidence type="ECO:0000313" key="8">
    <source>
        <dbReference type="Proteomes" id="UP000886890"/>
    </source>
</evidence>
<dbReference type="PANTHER" id="PTHR43649:SF33">
    <property type="entry name" value="POLYGALACTURONAN_RHAMNOGALACTURONAN-BINDING PROTEIN YTCQ"/>
    <property type="match status" value="1"/>
</dbReference>
<comment type="caution">
    <text evidence="7">The sequence shown here is derived from an EMBL/GenBank/DDBJ whole genome shotgun (WGS) entry which is preliminary data.</text>
</comment>
<dbReference type="SUPFAM" id="SSF53850">
    <property type="entry name" value="Periplasmic binding protein-like II"/>
    <property type="match status" value="1"/>
</dbReference>
<evidence type="ECO:0000256" key="4">
    <source>
        <dbReference type="ARBA" id="ARBA00023139"/>
    </source>
</evidence>
<dbReference type="Proteomes" id="UP000886890">
    <property type="component" value="Unassembled WGS sequence"/>
</dbReference>
<proteinExistence type="predicted"/>
<keyword evidence="4" id="KW-0564">Palmitate</keyword>
<evidence type="ECO:0000256" key="3">
    <source>
        <dbReference type="ARBA" id="ARBA00023136"/>
    </source>
</evidence>
<name>A0A9D1XF02_9FIRM</name>
<reference evidence="7" key="1">
    <citation type="journal article" date="2021" name="PeerJ">
        <title>Extensive microbial diversity within the chicken gut microbiome revealed by metagenomics and culture.</title>
        <authorList>
            <person name="Gilroy R."/>
            <person name="Ravi A."/>
            <person name="Getino M."/>
            <person name="Pursley I."/>
            <person name="Horton D.L."/>
            <person name="Alikhan N.F."/>
            <person name="Baker D."/>
            <person name="Gharbi K."/>
            <person name="Hall N."/>
            <person name="Watson M."/>
            <person name="Adriaenssens E.M."/>
            <person name="Foster-Nyarko E."/>
            <person name="Jarju S."/>
            <person name="Secka A."/>
            <person name="Antonio M."/>
            <person name="Oren A."/>
            <person name="Chaudhuri R.R."/>
            <person name="La Ragione R."/>
            <person name="Hildebrand F."/>
            <person name="Pallen M.J."/>
        </authorList>
    </citation>
    <scope>NUCLEOTIDE SEQUENCE</scope>
    <source>
        <strain evidence="7">CHK183-1962</strain>
    </source>
</reference>
<protein>
    <submittedName>
        <fullName evidence="7">Extracellular solute-binding protein</fullName>
    </submittedName>
</protein>
<organism evidence="7 8">
    <name type="scientific">Candidatus Fusicatenibacter merdavium</name>
    <dbReference type="NCBI Taxonomy" id="2838600"/>
    <lineage>
        <taxon>Bacteria</taxon>
        <taxon>Bacillati</taxon>
        <taxon>Bacillota</taxon>
        <taxon>Clostridia</taxon>
        <taxon>Lachnospirales</taxon>
        <taxon>Lachnospiraceae</taxon>
        <taxon>Fusicatenibacter</taxon>
    </lineage>
</organism>
<sequence>MKRMAALFLSGVLVAGTLAGCQGSGDSGEASSSASNTSTDGVTISIFDKNSGSNTFDDPVAEAIMEKTGINIQVENPSGDPLEKLNLMLTGQNYPDIVLMERGNDIVNRYIEAGALIPLNDLIDEYGPNVKEMYGDILNKSRYTDGKNYYLNNWYGVDPDPVAGVLMRYDFLCEIVGQERADSNEPFTQSEYIDICKQFMEKHPTIDGKDGIAITLNGEDKNYEGTIKGMYGLKTYYETENGLKHIVKDPKYKEMMGFMNDLYTQGLLDKEWVVNKQEQWTQKLSAGNVFSTFSSYWDVDAANTALASSVGENAQFYTYKVVADDVDPSETTFSGRSTLGWDAIGITDNCKNPEAAMKLIDFLASEEGQYLMMWGIEGENYDIVDGKHVPHQDLVDGFQTDWDATVQSTGVRKWTWFIKNGNGSDGTPYDVTKYEVSKTSQIAQDRFGESDRWDTSEFEGLTPEGSTAEGLKWQKIEDIFAQGFPKIVNASSHDEAMAEYDKMVSDMNNAGLEDVEKVITENYQDRMELWGE</sequence>
<dbReference type="InterPro" id="IPR050490">
    <property type="entry name" value="Bact_solute-bd_prot1"/>
</dbReference>
<dbReference type="PANTHER" id="PTHR43649">
    <property type="entry name" value="ARABINOSE-BINDING PROTEIN-RELATED"/>
    <property type="match status" value="1"/>
</dbReference>
<evidence type="ECO:0000256" key="6">
    <source>
        <dbReference type="SAM" id="SignalP"/>
    </source>
</evidence>
<feature type="signal peptide" evidence="6">
    <location>
        <begin position="1"/>
        <end position="19"/>
    </location>
</feature>
<dbReference type="EMBL" id="DXEK01000194">
    <property type="protein sequence ID" value="HIX78303.1"/>
    <property type="molecule type" value="Genomic_DNA"/>
</dbReference>
<dbReference type="InterPro" id="IPR006059">
    <property type="entry name" value="SBP"/>
</dbReference>
<evidence type="ECO:0000313" key="7">
    <source>
        <dbReference type="EMBL" id="HIX78303.1"/>
    </source>
</evidence>
<dbReference type="AlphaFoldDB" id="A0A9D1XF02"/>